<organism evidence="9 10">
    <name type="scientific">Stomoxys calcitrans</name>
    <name type="common">Stable fly</name>
    <name type="synonym">Conops calcitrans</name>
    <dbReference type="NCBI Taxonomy" id="35570"/>
    <lineage>
        <taxon>Eukaryota</taxon>
        <taxon>Metazoa</taxon>
        <taxon>Ecdysozoa</taxon>
        <taxon>Arthropoda</taxon>
        <taxon>Hexapoda</taxon>
        <taxon>Insecta</taxon>
        <taxon>Pterygota</taxon>
        <taxon>Neoptera</taxon>
        <taxon>Endopterygota</taxon>
        <taxon>Diptera</taxon>
        <taxon>Brachycera</taxon>
        <taxon>Muscomorpha</taxon>
        <taxon>Muscoidea</taxon>
        <taxon>Muscidae</taxon>
        <taxon>Stomoxys</taxon>
    </lineage>
</organism>
<evidence type="ECO:0000256" key="3">
    <source>
        <dbReference type="ARBA" id="ARBA00023125"/>
    </source>
</evidence>
<dbReference type="EnsemblMetazoa" id="SCAU013454-RA">
    <property type="protein sequence ID" value="SCAU013454-PA"/>
    <property type="gene ID" value="SCAU013454"/>
</dbReference>
<keyword evidence="5" id="KW-0539">Nucleus</keyword>
<keyword evidence="2" id="KW-0597">Phosphoprotein</keyword>
<keyword evidence="3" id="KW-0238">DNA-binding</keyword>
<accession>A0A1I8Q334</accession>
<evidence type="ECO:0000259" key="8">
    <source>
        <dbReference type="Pfam" id="PF24101"/>
    </source>
</evidence>
<keyword evidence="4" id="KW-0804">Transcription</keyword>
<evidence type="ECO:0000256" key="2">
    <source>
        <dbReference type="ARBA" id="ARBA00022553"/>
    </source>
</evidence>
<evidence type="ECO:0000256" key="4">
    <source>
        <dbReference type="ARBA" id="ARBA00023163"/>
    </source>
</evidence>
<feature type="domain" description="B-block binding subunit of TFIIIC" evidence="7">
    <location>
        <begin position="173"/>
        <end position="247"/>
    </location>
</feature>
<evidence type="ECO:0000256" key="6">
    <source>
        <dbReference type="SAM" id="MobiDB-lite"/>
    </source>
</evidence>
<sequence length="1958" mass="228241">MDPSSNRGTFQRLILDEIALEGLEGVTLSSLWMYLAKCMKLPLPLPQSLRSQIWAFILRMNYHLQFYELPVERKTVVLFDRYLEVDTDLGVPIIPENCPAVRYKCAPISDGDILGSCEYYKERKLIPYNQLKDLSDTDVDAKWGGKFVIVASQELRYNAITPENVPRPKELTAVQYVIWEAIGRARYNGETTSGTWSLTHYCKDSTIVFYIKNKLLRHGVIVSQLFNEKRGERLTVTTLLTLPRFYNTKRSRLLTMVEKLFLMLKEKPDNTMPLIDVRSVFPSFERQKSLKKAMLTHLFRKIFETRSVPYKDIYPNTKSKDTGSARTVTMVRLRHPEKSMDDLFENMENEHDKSEDNTGEDFHNERHAYVDMPLREEFYQCVARYGNRGCSQTEIYRHMACHHLTLRQLVKQMVSEGLIRSYCQDVGRQRVNMYVAVEHSDSVNKKVKMSMDVLQSLRCDEEPNLPIEEAQYKDIPQITVRIKPHEYQISGAAAMRDNRSHRLVCRKAFAVKMINEKCILPVLVLRKLLQVHEKELGLKDEICQKSIRRMLCHMNKSGIVNVYEIVLQCDENIRIHRYVTHPKIDIDHFIIKNEILKLKNNFYLTIEEKRMRLIAALRFQSKKLKANTKKLKAAEIKLAKTSTMPLKPHKPPKFLISRFLHEFLFYIVVELNELQSAIPITKELLEHWQIDEPSIRVSEYLQQMQEESLHVRAFTKEISWRTFIPPLPRYSDKPAGWVYFIDAIDRMPLSIFNKIFHIDKGADECLTSYLSHPIKQHYLMRQLPSELQCKIARVQLQKVYISVLKLLNHMGLIQVGDKLSVKDPLVMWIFLNRKARVLDTTNTEPAYLCVNADREYTPITFDLKTFEDIHQYWTTLQRVCVYTKLGFRSRSMERNERSRELVFLNPVDYDEAPQHDVGYQPGDSLGAAGLSSYLFAHTFRNWSWSVQSSKKITVRNVRTNRGASSSTLVRNKVLRVNARKTRQYSTIKRTQVQKVPALSKKDKKTAPRDAIDRDALKNMRTLRVSWSKAEDEVLMMGKATFIYISAPVPSLGLLAQGKVCRDIIRQSLGIYNKTTQACCRRLQFVIRQKRHIPQVPSWLHMLQTNEFMQKKYGDMFLQKLKKVYTSRSEFTDALLIHYTLIICHLYKLVTNSQDIPAKSRFLLPDSIHEFRKRFVERVTVQAEDDVVVYKNPETNQELQIMVVLNVLHSTLCAFRDKTLYNLQAFEIYKNFSEDVLKTAFFKARSDCLAVAIKRQNINLFTNQLSGPAYVLSSKYRLKLLFLRIPYGVYDAAFEFYERAMQHFFGVAPSTSSSVANKEHLELKSPTLGQFFVIAEGLARSLWDINIKLPINILTVDAEQNQTVNSMDRILDHYHSIFDNAPQQEYSKAIDNESQQKQIRVKFHPANLSYKINYSPYDLISKLPTRYLHFFCALDYMDQEIEINFSKLQYQDDEGHMVIECPFKCIFKSEDYLNEICRIVNEKKSVLNSLTEMAPQKLLNLATSGLSIKVYTSNLLTLVRMLESFWYEKESQHERKDLGKYASQLKTTKTIDWSELCHDILKFHSTSEDDYDKIDEYEPTLNKEERVVRAQDVFVVNLPTIQIKTTKHLLENTDTLVLSDGRKLPKQLVFTEQQKEAVLKKVLDEAYWKYTNNNLCDVKNKLKDYGFSDMEQKYLEEMCEFIEKRKLGASILDLLKEFPYEQFLLKALNFLSAEYLVKRVGVAHYVYVHKNHMRSWVVQTFNLKRLDRENMGSTTATIKRTYNEMACGDQEEDNNSEVPSKKPHTETNAATSEEASNTEVQSAGTSKRIPKPVNRFDPAQNETVGVNVKDREVIVMRPVPWIRLNGSINRRVLDRWLGSILCECIARNGCSVQEVCIRFTYMYPVDVMFLLEVLQDLGCLHLTQMHRQEVDIFSQYQSLNETPVPFTFDPENTFIHIHGDAAMRLYLFIGKKKYAAEFV</sequence>
<keyword evidence="10" id="KW-1185">Reference proteome</keyword>
<dbReference type="PANTHER" id="PTHR15180:SF1">
    <property type="entry name" value="GENERAL TRANSCRIPTION FACTOR 3C POLYPEPTIDE 1"/>
    <property type="match status" value="1"/>
</dbReference>
<feature type="compositionally biased region" description="Polar residues" evidence="6">
    <location>
        <begin position="1785"/>
        <end position="1804"/>
    </location>
</feature>
<dbReference type="InterPro" id="IPR056467">
    <property type="entry name" value="eWH_GTF3C1"/>
</dbReference>
<proteinExistence type="predicted"/>
<dbReference type="VEuPathDB" id="VectorBase:SCAU013454"/>
<reference evidence="9" key="1">
    <citation type="submission" date="2020-05" db="UniProtKB">
        <authorList>
            <consortium name="EnsemblMetazoa"/>
        </authorList>
    </citation>
    <scope>IDENTIFICATION</scope>
    <source>
        <strain evidence="9">USDA</strain>
    </source>
</reference>
<name>A0A1I8Q334_STOCA</name>
<dbReference type="PANTHER" id="PTHR15180">
    <property type="entry name" value="GENERAL TRANSCRIPTION FACTOR 3C POLYPEPTIDE 1"/>
    <property type="match status" value="1"/>
</dbReference>
<feature type="domain" description="GTF3C1 extended winged-helix" evidence="8">
    <location>
        <begin position="501"/>
        <end position="595"/>
    </location>
</feature>
<evidence type="ECO:0000313" key="10">
    <source>
        <dbReference type="Proteomes" id="UP000095300"/>
    </source>
</evidence>
<dbReference type="InterPro" id="IPR044210">
    <property type="entry name" value="Tfc3-like"/>
</dbReference>
<dbReference type="KEGG" id="scac:106096241"/>
<evidence type="ECO:0000256" key="5">
    <source>
        <dbReference type="ARBA" id="ARBA00023242"/>
    </source>
</evidence>
<evidence type="ECO:0000259" key="7">
    <source>
        <dbReference type="Pfam" id="PF04182"/>
    </source>
</evidence>
<dbReference type="InterPro" id="IPR007309">
    <property type="entry name" value="TFIIIC_Bblock-bd"/>
</dbReference>
<dbReference type="Pfam" id="PF04182">
    <property type="entry name" value="B-block_TFIIIC"/>
    <property type="match status" value="1"/>
</dbReference>
<feature type="region of interest" description="Disordered" evidence="6">
    <location>
        <begin position="1767"/>
        <end position="1821"/>
    </location>
</feature>
<evidence type="ECO:0000256" key="1">
    <source>
        <dbReference type="ARBA" id="ARBA00004123"/>
    </source>
</evidence>
<dbReference type="Proteomes" id="UP000095300">
    <property type="component" value="Unassembled WGS sequence"/>
</dbReference>
<protein>
    <submittedName>
        <fullName evidence="9">Uncharacterized protein</fullName>
    </submittedName>
</protein>
<dbReference type="GO" id="GO:0006384">
    <property type="term" value="P:transcription initiation at RNA polymerase III promoter"/>
    <property type="evidence" value="ECO:0007669"/>
    <property type="project" value="InterPro"/>
</dbReference>
<comment type="subcellular location">
    <subcellularLocation>
        <location evidence="1">Nucleus</location>
    </subcellularLocation>
</comment>
<dbReference type="Pfam" id="PF24101">
    <property type="entry name" value="WHD_GTF3C1"/>
    <property type="match status" value="1"/>
</dbReference>
<evidence type="ECO:0000313" key="9">
    <source>
        <dbReference type="EnsemblMetazoa" id="SCAU013454-PA"/>
    </source>
</evidence>
<dbReference type="GO" id="GO:0005634">
    <property type="term" value="C:nucleus"/>
    <property type="evidence" value="ECO:0007669"/>
    <property type="project" value="UniProtKB-SubCell"/>
</dbReference>
<dbReference type="GO" id="GO:0000127">
    <property type="term" value="C:transcription factor TFIIIC complex"/>
    <property type="evidence" value="ECO:0007669"/>
    <property type="project" value="InterPro"/>
</dbReference>
<dbReference type="GO" id="GO:0003677">
    <property type="term" value="F:DNA binding"/>
    <property type="evidence" value="ECO:0007669"/>
    <property type="project" value="UniProtKB-KW"/>
</dbReference>
<dbReference type="OrthoDB" id="68020at2759"/>
<dbReference type="STRING" id="35570.A0A1I8Q334"/>
<dbReference type="GO" id="GO:0042791">
    <property type="term" value="P:5S class rRNA transcription by RNA polymerase III"/>
    <property type="evidence" value="ECO:0007669"/>
    <property type="project" value="TreeGrafter"/>
</dbReference>
<gene>
    <name evidence="9" type="primary">106096241</name>
</gene>